<evidence type="ECO:0000256" key="1">
    <source>
        <dbReference type="ARBA" id="ARBA00023284"/>
    </source>
</evidence>
<evidence type="ECO:0000313" key="3">
    <source>
        <dbReference type="EMBL" id="MFD2870829.1"/>
    </source>
</evidence>
<dbReference type="PROSITE" id="PS51352">
    <property type="entry name" value="THIOREDOXIN_2"/>
    <property type="match status" value="1"/>
</dbReference>
<dbReference type="PANTHER" id="PTHR42852">
    <property type="entry name" value="THIOL:DISULFIDE INTERCHANGE PROTEIN DSBE"/>
    <property type="match status" value="1"/>
</dbReference>
<dbReference type="InterPro" id="IPR000866">
    <property type="entry name" value="AhpC/TSA"/>
</dbReference>
<reference evidence="4" key="1">
    <citation type="journal article" date="2019" name="Int. J. Syst. Evol. Microbiol.">
        <title>The Global Catalogue of Microorganisms (GCM) 10K type strain sequencing project: providing services to taxonomists for standard genome sequencing and annotation.</title>
        <authorList>
            <consortium name="The Broad Institute Genomics Platform"/>
            <consortium name="The Broad Institute Genome Sequencing Center for Infectious Disease"/>
            <person name="Wu L."/>
            <person name="Ma J."/>
        </authorList>
    </citation>
    <scope>NUCLEOTIDE SEQUENCE [LARGE SCALE GENOMIC DNA]</scope>
    <source>
        <strain evidence="4">KCTC 22437</strain>
    </source>
</reference>
<name>A0ABW5Y724_9SPHI</name>
<dbReference type="Gene3D" id="1.25.40.10">
    <property type="entry name" value="Tetratricopeptide repeat domain"/>
    <property type="match status" value="1"/>
</dbReference>
<dbReference type="EMBL" id="JBHUPD010000001">
    <property type="protein sequence ID" value="MFD2870829.1"/>
    <property type="molecule type" value="Genomic_DNA"/>
</dbReference>
<evidence type="ECO:0000313" key="4">
    <source>
        <dbReference type="Proteomes" id="UP001597557"/>
    </source>
</evidence>
<dbReference type="Gene3D" id="3.40.30.10">
    <property type="entry name" value="Glutaredoxin"/>
    <property type="match status" value="1"/>
</dbReference>
<accession>A0ABW5Y724</accession>
<dbReference type="PANTHER" id="PTHR42852:SF17">
    <property type="entry name" value="THIOREDOXIN-LIKE PROTEIN HI_1115"/>
    <property type="match status" value="1"/>
</dbReference>
<organism evidence="3 4">
    <name type="scientific">Mucilaginibacter ximonensis</name>
    <dbReference type="NCBI Taxonomy" id="538021"/>
    <lineage>
        <taxon>Bacteria</taxon>
        <taxon>Pseudomonadati</taxon>
        <taxon>Bacteroidota</taxon>
        <taxon>Sphingobacteriia</taxon>
        <taxon>Sphingobacteriales</taxon>
        <taxon>Sphingobacteriaceae</taxon>
        <taxon>Mucilaginibacter</taxon>
    </lineage>
</organism>
<evidence type="ECO:0000259" key="2">
    <source>
        <dbReference type="PROSITE" id="PS51352"/>
    </source>
</evidence>
<dbReference type="CDD" id="cd02966">
    <property type="entry name" value="TlpA_like_family"/>
    <property type="match status" value="1"/>
</dbReference>
<keyword evidence="4" id="KW-1185">Reference proteome</keyword>
<dbReference type="Pfam" id="PF00578">
    <property type="entry name" value="AhpC-TSA"/>
    <property type="match status" value="1"/>
</dbReference>
<dbReference type="Proteomes" id="UP001597557">
    <property type="component" value="Unassembled WGS sequence"/>
</dbReference>
<dbReference type="InterPro" id="IPR011990">
    <property type="entry name" value="TPR-like_helical_dom_sf"/>
</dbReference>
<dbReference type="SUPFAM" id="SSF48452">
    <property type="entry name" value="TPR-like"/>
    <property type="match status" value="1"/>
</dbReference>
<dbReference type="InterPro" id="IPR050553">
    <property type="entry name" value="Thioredoxin_ResA/DsbE_sf"/>
</dbReference>
<dbReference type="InterPro" id="IPR017937">
    <property type="entry name" value="Thioredoxin_CS"/>
</dbReference>
<dbReference type="InterPro" id="IPR036249">
    <property type="entry name" value="Thioredoxin-like_sf"/>
</dbReference>
<keyword evidence="1" id="KW-0676">Redox-active center</keyword>
<dbReference type="RefSeq" id="WP_377180905.1">
    <property type="nucleotide sequence ID" value="NZ_JBHUPD010000001.1"/>
</dbReference>
<proteinExistence type="predicted"/>
<feature type="domain" description="Thioredoxin" evidence="2">
    <location>
        <begin position="345"/>
        <end position="501"/>
    </location>
</feature>
<comment type="caution">
    <text evidence="3">The sequence shown here is derived from an EMBL/GenBank/DDBJ whole genome shotgun (WGS) entry which is preliminary data.</text>
</comment>
<dbReference type="PROSITE" id="PS00194">
    <property type="entry name" value="THIOREDOXIN_1"/>
    <property type="match status" value="1"/>
</dbReference>
<gene>
    <name evidence="3" type="ORF">ACFS5N_00005</name>
</gene>
<dbReference type="SUPFAM" id="SSF52833">
    <property type="entry name" value="Thioredoxin-like"/>
    <property type="match status" value="1"/>
</dbReference>
<dbReference type="InterPro" id="IPR013766">
    <property type="entry name" value="Thioredoxin_domain"/>
</dbReference>
<protein>
    <submittedName>
        <fullName evidence="3">Redoxin domain-containing protein</fullName>
    </submittedName>
</protein>
<sequence length="501" mass="56270">MSILKKPTIWLTIILLGTMLFEKANAQNINNADSTKKQLDKLMASKNPTDRQLLVGRLKALAASGIENNMSIAGSYYFMIKNAKASDSVFTAEIQKFPKGLEARIRTQQAISRIKSLPEMEKAYYSFVKSFPPENYPKLPFGEDRLPYDRLRSGLAIGYAKEKNVAKASYYASLLDADFWKVRSYGDIAEAFYASGDLANATLYQQKAVESAKPYAEGEMGNSITAGFAIRGYPGACDIYAKMLYEQKKYSEALKYIETAILSTVASRTDFNYTYGRILTALNRYQQAFDRMEAVVKSGEANNEMSELFKFLYIKIKGSDTGLDTYEADIRKGVADNMRKRLTKSILNEPAANFTLTDLQGNRISLSDLKGKVVILDFWATWCVPCKASFPAMQMAVNKYKNDPDVKFLFIHTWERSATAIADARTYIDSMKYNFQVLMDMKDPETKANKVVDSYKVSSIPTKFVIDGNGNIRFRLTGFDGSNEAAVDEISMMVDIVNAKK</sequence>